<dbReference type="VEuPathDB" id="FungiDB:AB675_7193"/>
<dbReference type="GeneID" id="28739422"/>
<evidence type="ECO:0000259" key="2">
    <source>
        <dbReference type="Pfam" id="PF13472"/>
    </source>
</evidence>
<evidence type="ECO:0000313" key="3">
    <source>
        <dbReference type="EMBL" id="KPI35038.1"/>
    </source>
</evidence>
<dbReference type="PANTHER" id="PTHR14209">
    <property type="entry name" value="ISOAMYL ACETATE-HYDROLYZING ESTERASE 1"/>
    <property type="match status" value="1"/>
</dbReference>
<evidence type="ECO:0000256" key="1">
    <source>
        <dbReference type="SAM" id="SignalP"/>
    </source>
</evidence>
<reference evidence="3 4" key="1">
    <citation type="submission" date="2015-06" db="EMBL/GenBank/DDBJ databases">
        <title>Draft genome of the ant-associated black yeast Phialophora attae CBS 131958.</title>
        <authorList>
            <person name="Moreno L.F."/>
            <person name="Stielow B.J."/>
            <person name="de Hoog S."/>
            <person name="Vicente V.A."/>
            <person name="Weiss V.A."/>
            <person name="de Vries M."/>
            <person name="Cruz L.M."/>
            <person name="Souza E.M."/>
        </authorList>
    </citation>
    <scope>NUCLEOTIDE SEQUENCE [LARGE SCALE GENOMIC DNA]</scope>
    <source>
        <strain evidence="3 4">CBS 131958</strain>
    </source>
</reference>
<keyword evidence="4" id="KW-1185">Reference proteome</keyword>
<dbReference type="Proteomes" id="UP000038010">
    <property type="component" value="Unassembled WGS sequence"/>
</dbReference>
<dbReference type="SUPFAM" id="SSF52266">
    <property type="entry name" value="SGNH hydrolase"/>
    <property type="match status" value="1"/>
</dbReference>
<dbReference type="InterPro" id="IPR013830">
    <property type="entry name" value="SGNH_hydro"/>
</dbReference>
<dbReference type="STRING" id="1664694.A0A0N0NHW4"/>
<proteinExistence type="predicted"/>
<feature type="domain" description="SGNH hydrolase-type esterase" evidence="2">
    <location>
        <begin position="50"/>
        <end position="263"/>
    </location>
</feature>
<feature type="chain" id="PRO_5005856789" evidence="1">
    <location>
        <begin position="17"/>
        <end position="310"/>
    </location>
</feature>
<gene>
    <name evidence="3" type="ORF">AB675_7193</name>
</gene>
<dbReference type="PANTHER" id="PTHR14209:SF19">
    <property type="entry name" value="ISOAMYL ACETATE-HYDROLYZING ESTERASE 1 HOMOLOG"/>
    <property type="match status" value="1"/>
</dbReference>
<dbReference type="InterPro" id="IPR045136">
    <property type="entry name" value="Iah1-like"/>
</dbReference>
<name>A0A0N0NHW4_9EURO</name>
<protein>
    <submittedName>
        <fullName evidence="3">GDSL esterase/lipase</fullName>
    </submittedName>
</protein>
<dbReference type="EMBL" id="LFJN01000045">
    <property type="protein sequence ID" value="KPI35038.1"/>
    <property type="molecule type" value="Genomic_DNA"/>
</dbReference>
<dbReference type="CDD" id="cd01838">
    <property type="entry name" value="Isoamyl_acetate_hydrolase_like"/>
    <property type="match status" value="1"/>
</dbReference>
<comment type="caution">
    <text evidence="3">The sequence shown here is derived from an EMBL/GenBank/DDBJ whole genome shotgun (WGS) entry which is preliminary data.</text>
</comment>
<dbReference type="Gene3D" id="3.40.50.1110">
    <property type="entry name" value="SGNH hydrolase"/>
    <property type="match status" value="1"/>
</dbReference>
<dbReference type="RefSeq" id="XP_017995001.1">
    <property type="nucleotide sequence ID" value="XM_018147542.1"/>
</dbReference>
<keyword evidence="1" id="KW-0732">Signal</keyword>
<dbReference type="InterPro" id="IPR036514">
    <property type="entry name" value="SGNH_hydro_sf"/>
</dbReference>
<feature type="signal peptide" evidence="1">
    <location>
        <begin position="1"/>
        <end position="16"/>
    </location>
</feature>
<sequence>MKATTLLFVFITIVHCIFEDSTHYLSNMTSIPTKASPDSPEQRPSAQFLLFGDSITQSSHQTLIPLLSTLYSRRLDIVNRGLSGYTSVAAAPLLPHIFPAHSTTKTPLMTVFFGANDACLPGNQQHVPVEQYASTIRKIIQYPLIAKGGTHVLLLTPPPIDEWQLDSNGGFGSSRRAAVTKVYADAARYLAVEAAGPDWTGPNVTLVDVWRLFMLEAGWSDDNATSGTSDEEYLPGDARREKSAALARLLSDGLHFTVEGYELLYREMERVIRTSVPDACPERLPMVFPEWQDVVGDPGWERGNNGEGRL</sequence>
<accession>A0A0N0NHW4</accession>
<dbReference type="Pfam" id="PF13472">
    <property type="entry name" value="Lipase_GDSL_2"/>
    <property type="match status" value="1"/>
</dbReference>
<evidence type="ECO:0000313" key="4">
    <source>
        <dbReference type="Proteomes" id="UP000038010"/>
    </source>
</evidence>
<dbReference type="AlphaFoldDB" id="A0A0N0NHW4"/>
<organism evidence="3 4">
    <name type="scientific">Cyphellophora attinorum</name>
    <dbReference type="NCBI Taxonomy" id="1664694"/>
    <lineage>
        <taxon>Eukaryota</taxon>
        <taxon>Fungi</taxon>
        <taxon>Dikarya</taxon>
        <taxon>Ascomycota</taxon>
        <taxon>Pezizomycotina</taxon>
        <taxon>Eurotiomycetes</taxon>
        <taxon>Chaetothyriomycetidae</taxon>
        <taxon>Chaetothyriales</taxon>
        <taxon>Cyphellophoraceae</taxon>
        <taxon>Cyphellophora</taxon>
    </lineage>
</organism>
<dbReference type="OrthoDB" id="671439at2759"/>